<protein>
    <submittedName>
        <fullName evidence="1">Uncharacterized protein</fullName>
    </submittedName>
</protein>
<evidence type="ECO:0000313" key="2">
    <source>
        <dbReference type="Proteomes" id="UP001589733"/>
    </source>
</evidence>
<comment type="caution">
    <text evidence="1">The sequence shown here is derived from an EMBL/GenBank/DDBJ whole genome shotgun (WGS) entry which is preliminary data.</text>
</comment>
<evidence type="ECO:0000313" key="1">
    <source>
        <dbReference type="EMBL" id="MFB9995374.1"/>
    </source>
</evidence>
<dbReference type="EMBL" id="JBHLYR010000087">
    <property type="protein sequence ID" value="MFB9995374.1"/>
    <property type="molecule type" value="Genomic_DNA"/>
</dbReference>
<organism evidence="1 2">
    <name type="scientific">Deinococcus oregonensis</name>
    <dbReference type="NCBI Taxonomy" id="1805970"/>
    <lineage>
        <taxon>Bacteria</taxon>
        <taxon>Thermotogati</taxon>
        <taxon>Deinococcota</taxon>
        <taxon>Deinococci</taxon>
        <taxon>Deinococcales</taxon>
        <taxon>Deinococcaceae</taxon>
        <taxon>Deinococcus</taxon>
    </lineage>
</organism>
<accession>A0ABV6B6I4</accession>
<gene>
    <name evidence="1" type="ORF">ACFFLM_25870</name>
</gene>
<dbReference type="RefSeq" id="WP_380017247.1">
    <property type="nucleotide sequence ID" value="NZ_JBHLYR010000087.1"/>
</dbReference>
<proteinExistence type="predicted"/>
<dbReference type="Proteomes" id="UP001589733">
    <property type="component" value="Unassembled WGS sequence"/>
</dbReference>
<reference evidence="1 2" key="1">
    <citation type="submission" date="2024-09" db="EMBL/GenBank/DDBJ databases">
        <authorList>
            <person name="Sun Q."/>
            <person name="Mori K."/>
        </authorList>
    </citation>
    <scope>NUCLEOTIDE SEQUENCE [LARGE SCALE GENOMIC DNA]</scope>
    <source>
        <strain evidence="1 2">JCM 13503</strain>
    </source>
</reference>
<sequence>MPNTIPTNYTRAYQCEPLTSAQQNLLCVNKKTEIRFGVKKAPPEKLLITKDTDPMNYREACMVDGRVFETSEKGMINHRSFNGFFNQVEPRYNLMLYPENILNFCNN</sequence>
<name>A0ABV6B6I4_9DEIO</name>
<keyword evidence="2" id="KW-1185">Reference proteome</keyword>